<accession>A0A1R1C596</accession>
<evidence type="ECO:0000313" key="4">
    <source>
        <dbReference type="EMBL" id="OMF17254.1"/>
    </source>
</evidence>
<evidence type="ECO:0000256" key="1">
    <source>
        <dbReference type="ARBA" id="ARBA00038087"/>
    </source>
</evidence>
<dbReference type="Pfam" id="PF26079">
    <property type="entry name" value="Baseplate_J_C"/>
    <property type="match status" value="1"/>
</dbReference>
<dbReference type="InterPro" id="IPR058530">
    <property type="entry name" value="Baseplate_J-like_C"/>
</dbReference>
<dbReference type="InterPro" id="IPR058531">
    <property type="entry name" value="Baseplate_J_M"/>
</dbReference>
<gene>
    <name evidence="4" type="ORF">BK131_04630</name>
</gene>
<dbReference type="OrthoDB" id="2554267at2"/>
<dbReference type="InterPro" id="IPR052399">
    <property type="entry name" value="Phage_Baseplate_Assmbl_Protein"/>
</dbReference>
<dbReference type="Pfam" id="PF26078">
    <property type="entry name" value="Baseplate_J_M"/>
    <property type="match status" value="1"/>
</dbReference>
<dbReference type="EMBL" id="MRTJ01000001">
    <property type="protein sequence ID" value="OMF17254.1"/>
    <property type="molecule type" value="Genomic_DNA"/>
</dbReference>
<organism evidence="4 5">
    <name type="scientific">Paenibacillus amylolyticus</name>
    <dbReference type="NCBI Taxonomy" id="1451"/>
    <lineage>
        <taxon>Bacteria</taxon>
        <taxon>Bacillati</taxon>
        <taxon>Bacillota</taxon>
        <taxon>Bacilli</taxon>
        <taxon>Bacillales</taxon>
        <taxon>Paenibacillaceae</taxon>
        <taxon>Paenibacillus</taxon>
    </lineage>
</organism>
<feature type="domain" description="Baseplate J-like central" evidence="2">
    <location>
        <begin position="182"/>
        <end position="262"/>
    </location>
</feature>
<evidence type="ECO:0000259" key="2">
    <source>
        <dbReference type="Pfam" id="PF26078"/>
    </source>
</evidence>
<protein>
    <submittedName>
        <fullName evidence="4">Phage tail protein</fullName>
    </submittedName>
</protein>
<dbReference type="AlphaFoldDB" id="A0A1R1C596"/>
<reference evidence="4 5" key="1">
    <citation type="submission" date="2016-11" db="EMBL/GenBank/DDBJ databases">
        <title>Paenibacillus species isolates.</title>
        <authorList>
            <person name="Beno S.M."/>
        </authorList>
    </citation>
    <scope>NUCLEOTIDE SEQUENCE [LARGE SCALE GENOMIC DNA]</scope>
    <source>
        <strain evidence="4 5">FSL H8-0246</strain>
    </source>
</reference>
<sequence length="359" mass="38541">MYEDQTFENILERMLDRVPDDLDKREGSIIYNALAPAAFELAEMFIELETSINLSYADTATGEFLTRRAAEFGINRELASFAQRKGLFYGSADALIDVPIGSRYSLNDITYTVTSRIILGTFILTAETAGIVGNQDFGPMLPVDYVDGLTQAVLDEILVPGADEETDDALRERYSAAVNEQPFGGNVADYKVKIRAIDGVGGVKVYPAWQGGGTVKVAIMATGFVPPSTTLVNEVQTIVDPVTNSGQGLGLAPIGHQVTVVGVTTVAINVSATLTLDPDTTIGQVQQDVEDSISAYLLLLRQTWANDTTIIVRVAQIESRILTVPSVLDVMNTQVNGSASNLTLTGDQIPTLGTVTLNE</sequence>
<evidence type="ECO:0000313" key="5">
    <source>
        <dbReference type="Proteomes" id="UP000187134"/>
    </source>
</evidence>
<dbReference type="PANTHER" id="PTHR37829">
    <property type="entry name" value="PHAGE-LIKE ELEMENT PBSX PROTEIN XKDT"/>
    <property type="match status" value="1"/>
</dbReference>
<feature type="domain" description="Baseplate J-like C-terminal" evidence="3">
    <location>
        <begin position="268"/>
        <end position="358"/>
    </location>
</feature>
<dbReference type="RefSeq" id="WP_076330618.1">
    <property type="nucleotide sequence ID" value="NZ_MRTJ01000001.1"/>
</dbReference>
<evidence type="ECO:0000259" key="3">
    <source>
        <dbReference type="Pfam" id="PF26079"/>
    </source>
</evidence>
<comment type="caution">
    <text evidence="4">The sequence shown here is derived from an EMBL/GenBank/DDBJ whole genome shotgun (WGS) entry which is preliminary data.</text>
</comment>
<proteinExistence type="inferred from homology"/>
<dbReference type="Proteomes" id="UP000187134">
    <property type="component" value="Unassembled WGS sequence"/>
</dbReference>
<dbReference type="PANTHER" id="PTHR37829:SF3">
    <property type="entry name" value="PROTEIN JAYE-RELATED"/>
    <property type="match status" value="1"/>
</dbReference>
<name>A0A1R1C596_PAEAM</name>
<comment type="similarity">
    <text evidence="1">Belongs to the Mu gp47/PBSX XkdT family.</text>
</comment>